<sequence length="187" mass="20517">MHAALFYRPGDRLSLSELSAARLDGHVIEVGEGYMPVDTVEGRDARATSIADLVTPRLAACGRTAAWIHGAGDQPPAVHHVRRVSASRFRSQRSFRVVFHERRLPPEEVMQIAGIAVATPLSAAVEMLFQSVIEHADDRWLRALLLADPGLGCRALAHVEQLPRRPGRRLGLNLLAEIISAQDVVTR</sequence>
<evidence type="ECO:0000313" key="2">
    <source>
        <dbReference type="Proteomes" id="UP000196320"/>
    </source>
</evidence>
<name>A0A1R4ISK6_9MICO</name>
<gene>
    <name evidence="1" type="ORF">FM104_03730</name>
</gene>
<organism evidence="1 2">
    <name type="scientific">Microbacterium esteraromaticum</name>
    <dbReference type="NCBI Taxonomy" id="57043"/>
    <lineage>
        <taxon>Bacteria</taxon>
        <taxon>Bacillati</taxon>
        <taxon>Actinomycetota</taxon>
        <taxon>Actinomycetes</taxon>
        <taxon>Micrococcales</taxon>
        <taxon>Microbacteriaceae</taxon>
        <taxon>Microbacterium</taxon>
    </lineage>
</organism>
<dbReference type="RefSeq" id="WP_087130121.1">
    <property type="nucleotide sequence ID" value="NZ_FUKO01000012.1"/>
</dbReference>
<evidence type="ECO:0008006" key="3">
    <source>
        <dbReference type="Google" id="ProtNLM"/>
    </source>
</evidence>
<dbReference type="OrthoDB" id="4802815at2"/>
<reference evidence="1 2" key="1">
    <citation type="submission" date="2017-02" db="EMBL/GenBank/DDBJ databases">
        <authorList>
            <person name="Peterson S.W."/>
        </authorList>
    </citation>
    <scope>NUCLEOTIDE SEQUENCE [LARGE SCALE GENOMIC DNA]</scope>
    <source>
        <strain evidence="1 2">B Mb 05.01</strain>
    </source>
</reference>
<evidence type="ECO:0000313" key="1">
    <source>
        <dbReference type="EMBL" id="SJN22827.1"/>
    </source>
</evidence>
<dbReference type="AlphaFoldDB" id="A0A1R4ISK6"/>
<protein>
    <recommendedName>
        <fullName evidence="3">AbiEi antitoxin C-terminal domain-containing protein</fullName>
    </recommendedName>
</protein>
<proteinExistence type="predicted"/>
<accession>A0A1R4ISK6</accession>
<dbReference type="Proteomes" id="UP000196320">
    <property type="component" value="Unassembled WGS sequence"/>
</dbReference>
<dbReference type="EMBL" id="FUKO01000012">
    <property type="protein sequence ID" value="SJN22827.1"/>
    <property type="molecule type" value="Genomic_DNA"/>
</dbReference>
<keyword evidence="2" id="KW-1185">Reference proteome</keyword>